<evidence type="ECO:0000256" key="1">
    <source>
        <dbReference type="ARBA" id="ARBA00009199"/>
    </source>
</evidence>
<dbReference type="AlphaFoldDB" id="A0A7X3MWC3"/>
<reference evidence="3 4" key="2">
    <citation type="submission" date="2020-01" db="EMBL/GenBank/DDBJ databases">
        <title>Microvirga sp. nov., an arsenate reduction bacterium isolated from Tibet hotspring sediments.</title>
        <authorList>
            <person name="Xian W.-D."/>
            <person name="Li W.-J."/>
        </authorList>
    </citation>
    <scope>NUCLEOTIDE SEQUENCE [LARGE SCALE GENOMIC DNA]</scope>
    <source>
        <strain evidence="3 4">KCTC 23863</strain>
    </source>
</reference>
<name>A0A7X3MWC3_9HYPH</name>
<evidence type="ECO:0000313" key="4">
    <source>
        <dbReference type="Proteomes" id="UP000436483"/>
    </source>
</evidence>
<dbReference type="PANTHER" id="PTHR11895">
    <property type="entry name" value="TRANSAMIDASE"/>
    <property type="match status" value="1"/>
</dbReference>
<dbReference type="SUPFAM" id="SSF75304">
    <property type="entry name" value="Amidase signature (AS) enzymes"/>
    <property type="match status" value="1"/>
</dbReference>
<protein>
    <submittedName>
        <fullName evidence="3">Amidase</fullName>
    </submittedName>
</protein>
<dbReference type="OrthoDB" id="9811471at2"/>
<comment type="similarity">
    <text evidence="1">Belongs to the amidase family.</text>
</comment>
<dbReference type="Gene3D" id="3.90.1300.10">
    <property type="entry name" value="Amidase signature (AS) domain"/>
    <property type="match status" value="1"/>
</dbReference>
<keyword evidence="4" id="KW-1185">Reference proteome</keyword>
<dbReference type="Pfam" id="PF01425">
    <property type="entry name" value="Amidase"/>
    <property type="match status" value="1"/>
</dbReference>
<sequence>MSNAAVYNHQEPVTLHARKALADPVPKSPSAAKDLFHLTAGEAGRLMLARKLSPVELIDAFLARIEEVDARVKSYLLVTADTARAQAKRAEADIMAGRWRGPLHGVPFAAKDNYFTKGVRTCAASRLMLDHVPDFNAAAIDRLDDAGAILLGKLNTWEYGTGTGAVHFDLPFEPACNPWNLERFTGGSSTGAGASVAAGTVMVALGSDTGGSVRLPAAACGLQGIKPTYGRISRYGILPNCWSLDAAGPLTWTVEDAAIMLQALGGYDSRDPGSADVPVPDYMAGLNAGVRGLTIGVVRDLGPDTERVDPAIMQGIEHVVQVLEAEGATVVELTLPAAPTAYRELTAVINWAESLSIHEKDFLERAADMGLALRDKMMSGFTVRAVDYLAALRRRRELAAATDAVVRSVDALVLPGAFHVAPPFSDPDRVKAFTGETATPPFNISGHPAMSICSGFDSDGLPLNAQIVGRWFDEATVLRVARAYERATDWRARRPTL</sequence>
<organism evidence="3 4">
    <name type="scientific">Microvirga makkahensis</name>
    <dbReference type="NCBI Taxonomy" id="1128670"/>
    <lineage>
        <taxon>Bacteria</taxon>
        <taxon>Pseudomonadati</taxon>
        <taxon>Pseudomonadota</taxon>
        <taxon>Alphaproteobacteria</taxon>
        <taxon>Hyphomicrobiales</taxon>
        <taxon>Methylobacteriaceae</taxon>
        <taxon>Microvirga</taxon>
    </lineage>
</organism>
<reference evidence="3 4" key="1">
    <citation type="submission" date="2019-12" db="EMBL/GenBank/DDBJ databases">
        <authorList>
            <person name="Yuan C.-G."/>
        </authorList>
    </citation>
    <scope>NUCLEOTIDE SEQUENCE [LARGE SCALE GENOMIC DNA]</scope>
    <source>
        <strain evidence="3 4">KCTC 23863</strain>
    </source>
</reference>
<dbReference type="InterPro" id="IPR036928">
    <property type="entry name" value="AS_sf"/>
</dbReference>
<proteinExistence type="inferred from homology"/>
<evidence type="ECO:0000259" key="2">
    <source>
        <dbReference type="Pfam" id="PF01425"/>
    </source>
</evidence>
<dbReference type="RefSeq" id="WP_160888194.1">
    <property type="nucleotide sequence ID" value="NZ_WURB01000035.1"/>
</dbReference>
<dbReference type="PANTHER" id="PTHR11895:SF7">
    <property type="entry name" value="GLUTAMYL-TRNA(GLN) AMIDOTRANSFERASE SUBUNIT A, MITOCHONDRIAL"/>
    <property type="match status" value="1"/>
</dbReference>
<comment type="caution">
    <text evidence="3">The sequence shown here is derived from an EMBL/GenBank/DDBJ whole genome shotgun (WGS) entry which is preliminary data.</text>
</comment>
<dbReference type="GO" id="GO:0003824">
    <property type="term" value="F:catalytic activity"/>
    <property type="evidence" value="ECO:0007669"/>
    <property type="project" value="InterPro"/>
</dbReference>
<dbReference type="Proteomes" id="UP000436483">
    <property type="component" value="Unassembled WGS sequence"/>
</dbReference>
<dbReference type="EMBL" id="WURB01000035">
    <property type="protein sequence ID" value="MXQ14471.1"/>
    <property type="molecule type" value="Genomic_DNA"/>
</dbReference>
<evidence type="ECO:0000313" key="3">
    <source>
        <dbReference type="EMBL" id="MXQ14471.1"/>
    </source>
</evidence>
<dbReference type="InterPro" id="IPR023631">
    <property type="entry name" value="Amidase_dom"/>
</dbReference>
<dbReference type="InterPro" id="IPR000120">
    <property type="entry name" value="Amidase"/>
</dbReference>
<feature type="domain" description="Amidase" evidence="2">
    <location>
        <begin position="56"/>
        <end position="478"/>
    </location>
</feature>
<gene>
    <name evidence="3" type="ORF">GR328_24075</name>
</gene>
<accession>A0A7X3MWC3</accession>